<dbReference type="Proteomes" id="UP000532769">
    <property type="component" value="Unassembled WGS sequence"/>
</dbReference>
<keyword evidence="2" id="KW-1185">Reference proteome</keyword>
<gene>
    <name evidence="1" type="ORF">BDD39_002491</name>
</gene>
<dbReference type="InterPro" id="IPR035314">
    <property type="entry name" value="DUF5370"/>
</dbReference>
<name>A0A846MK76_9BACL</name>
<dbReference type="EMBL" id="JAASRS010000001">
    <property type="protein sequence ID" value="NIK15981.1"/>
    <property type="molecule type" value="Genomic_DNA"/>
</dbReference>
<protein>
    <submittedName>
        <fullName evidence="1">Uncharacterized protein</fullName>
    </submittedName>
</protein>
<dbReference type="Pfam" id="PF17340">
    <property type="entry name" value="DUF5370"/>
    <property type="match status" value="1"/>
</dbReference>
<accession>A0A846MK76</accession>
<sequence>MDEVTFRFTGKKLNEQQIESLIDHYIEQHNG</sequence>
<reference evidence="1 2" key="1">
    <citation type="submission" date="2020-03" db="EMBL/GenBank/DDBJ databases">
        <title>Genomic Encyclopedia of Archaeal and Bacterial Type Strains, Phase II (KMG-II): from individual species to whole genera.</title>
        <authorList>
            <person name="Goeker M."/>
        </authorList>
    </citation>
    <scope>NUCLEOTIDE SEQUENCE [LARGE SCALE GENOMIC DNA]</scope>
    <source>
        <strain evidence="1 2">DSM 4749</strain>
    </source>
</reference>
<dbReference type="AlphaFoldDB" id="A0A846MK76"/>
<organism evidence="1 2">
    <name type="scientific">Saccharococcus thermophilus</name>
    <dbReference type="NCBI Taxonomy" id="29396"/>
    <lineage>
        <taxon>Bacteria</taxon>
        <taxon>Bacillati</taxon>
        <taxon>Bacillota</taxon>
        <taxon>Bacilli</taxon>
        <taxon>Bacillales</taxon>
        <taxon>Anoxybacillaceae</taxon>
        <taxon>Saccharococcus</taxon>
    </lineage>
</organism>
<proteinExistence type="predicted"/>
<comment type="caution">
    <text evidence="1">The sequence shown here is derived from an EMBL/GenBank/DDBJ whole genome shotgun (WGS) entry which is preliminary data.</text>
</comment>
<evidence type="ECO:0000313" key="2">
    <source>
        <dbReference type="Proteomes" id="UP000532769"/>
    </source>
</evidence>
<evidence type="ECO:0000313" key="1">
    <source>
        <dbReference type="EMBL" id="NIK15981.1"/>
    </source>
</evidence>